<dbReference type="EMBL" id="BARS01000268">
    <property type="protein sequence ID" value="GAF74667.1"/>
    <property type="molecule type" value="Genomic_DNA"/>
</dbReference>
<keyword evidence="1" id="KW-0472">Membrane</keyword>
<organism evidence="2">
    <name type="scientific">marine sediment metagenome</name>
    <dbReference type="NCBI Taxonomy" id="412755"/>
    <lineage>
        <taxon>unclassified sequences</taxon>
        <taxon>metagenomes</taxon>
        <taxon>ecological metagenomes</taxon>
    </lineage>
</organism>
<sequence>MGIKIGKILGSIADVLPFGAVAKSIVKGAGSLLLKKAAAKVGIDIGPVLEEANKMAENDHEVKMALLNEEKERRAHELAFFGRFSELDEKTKKLRSMMRPMVTIGLVGFYLVGLIVNLIQQIIPSSVFGFEFSYVHPEHLVKLIIVVVGFWFTGRTIEKIADIVKR</sequence>
<evidence type="ECO:0000313" key="2">
    <source>
        <dbReference type="EMBL" id="GAF74667.1"/>
    </source>
</evidence>
<proteinExistence type="predicted"/>
<name>X0SFK7_9ZZZZ</name>
<evidence type="ECO:0000256" key="1">
    <source>
        <dbReference type="SAM" id="Phobius"/>
    </source>
</evidence>
<feature type="transmembrane region" description="Helical" evidence="1">
    <location>
        <begin position="139"/>
        <end position="157"/>
    </location>
</feature>
<protein>
    <submittedName>
        <fullName evidence="2">Uncharacterized protein</fullName>
    </submittedName>
</protein>
<gene>
    <name evidence="2" type="ORF">S01H1_00711</name>
</gene>
<feature type="transmembrane region" description="Helical" evidence="1">
    <location>
        <begin position="100"/>
        <end position="119"/>
    </location>
</feature>
<keyword evidence="1" id="KW-1133">Transmembrane helix</keyword>
<accession>X0SFK7</accession>
<comment type="caution">
    <text evidence="2">The sequence shown here is derived from an EMBL/GenBank/DDBJ whole genome shotgun (WGS) entry which is preliminary data.</text>
</comment>
<reference evidence="2" key="1">
    <citation type="journal article" date="2014" name="Front. Microbiol.">
        <title>High frequency of phylogenetically diverse reductive dehalogenase-homologous genes in deep subseafloor sedimentary metagenomes.</title>
        <authorList>
            <person name="Kawai M."/>
            <person name="Futagami T."/>
            <person name="Toyoda A."/>
            <person name="Takaki Y."/>
            <person name="Nishi S."/>
            <person name="Hori S."/>
            <person name="Arai W."/>
            <person name="Tsubouchi T."/>
            <person name="Morono Y."/>
            <person name="Uchiyama I."/>
            <person name="Ito T."/>
            <person name="Fujiyama A."/>
            <person name="Inagaki F."/>
            <person name="Takami H."/>
        </authorList>
    </citation>
    <scope>NUCLEOTIDE SEQUENCE</scope>
    <source>
        <strain evidence="2">Expedition CK06-06</strain>
    </source>
</reference>
<keyword evidence="1" id="KW-0812">Transmembrane</keyword>
<dbReference type="AlphaFoldDB" id="X0SFK7"/>